<sequence>MPHSHKELMMDTGNGRKCGCTDDDRHRCGRTAVVAAAAGATVVRVVSVVGERLRLDGGEQRRVADGPRAIWSSASHVGHRDGDDGTTVGLMMPSDGNTVTTATTVGEERPSGSVRFRWPRQYAVATALCVAIAVVSLALASVAGYEYDTGYGGDGDGSREVHRCGTLGGRPLVEPKGVITTPLFPGPFPVPIECEWVIQVNGDGGGGDTMVEVYFTQLFVTDGLTITEYSQYPPDFGFVTVREVFNKSHISQYGQSMLTTLPYLVIRFRLNRLEGNHIRVHDDLMDVYGFNITYEMRPIGNEREDVCSLLLCSYSGNCLGNADLTEYKCACFSGFSGDNCGYGPICHPNNTDSCENGGTCRHVGRSIAICNCPIGFTGGKCEVPVVNVTTECGSSTSCIQQCNINEDIVDVTKGPCQCNIYKNSSTTIDSVRYHAAIKLVNISAIVNENLNEFLQQKIFKYFKKHLNSHELRDLRITSILQKSGDVHFEFYSRKSDQKIVQDLLNQMITNGSLPGPRPVPLVKTALSFQQEPSLWLNKMDVNKPRDSIPEGEQFIISCSAQGPADMQFQWYKDDNPINTSISTRYIWTKIKKSEKSEYKSSILVIEHADVFDSGKFTCQVSDHSYQQCQSVALTVLPLPEVIMKPSVTVKPGDNVTIMCFLKNEFTKFGNTWLDSDMHLVKMDKNVYWEDLHRGGSVLYVKNITSSSEYVCEASNRAGRRNATVSVEVLDTNLTAHCAADGVWPLTGAGKAASVECPKNRSTSYASRTCVLTADNVTEWQTADYSRCPPDDLGKITANFHKKTLGYDKINVTAAKTLNSLYSNLQTMAKWYPGEGEPVIDFLMTVTAFLQTSHDLADLDQASVSFNNILSILLENNSIVNEKKIVQLLEMIETWTLLKAFYSIMNKGTKHYTNQIENIYIASTSEIIRNRNETTISHNFFDKQTNRQQPKVTVSMFDIQIDKWINKSFNVGITTFRNLSEFFPRKYFINKSQDGEIEYTVVTPVVAVSVAQDGRRIRKHWPAIVTDLQFDLKLPRPSNGTWNVTCVTASRLANAVRQWDVSTCRVLGDWSPSSNVTRCRCPTAGLFTVLARVVPKTEVGQINLKQDVIVIFGCVCCLVQSALSLVLLVTQWIKHPTCILYLKIQLCLAVVSQMCIFLYATKNNDYGYFSLGLQIVTIVEITSHLSQLLIVYTEIISFPQFSNIKLPIIGLATAAPVLFVLSIMLSLNIIGAKPIRPWWSWENSAFIYIYYILFVLLVVMYLSVLSITIPKLKFIKQKLQRNTPASMRKRMGLIMRSVIILLMVIVTTVSSILLIIYKEDFSKYVFSSSCALKGFVVFYCYVLHSEDPFDLRTVYRSKTQPQQSFDDNHSDSDGSPLNCFSKDAIDYDIKKSMKSDILEITDNPQEYFITQEKPVSIVSNLTSSLKKLDNSTEPKKSVTFRHDLITGCQEKSIDGHETDDSYDGGNCSNGNGNICSGGDGNSYRNGDNSNSCSPLLETTADVAAAYNVGGAGAGGGAIVDDWQLVQADFVDVPAGSDTSIRCVVQPPPDMLATHVCVEVGLVKSSTAAMATAAADKSEVPTIVVCSVDVEPCRQPQQQPVTEVADKCSADVSDDVLDRISQDLDYLLNRKTLTDPSVDRNPEQQSDVVADVTVKKRTKL</sequence>
<dbReference type="PROSITE" id="PS01186">
    <property type="entry name" value="EGF_2"/>
    <property type="match status" value="2"/>
</dbReference>
<dbReference type="PANTHER" id="PTHR24033:SF232">
    <property type="entry name" value="LAMININ SUBUNIT GAMMA-2-RELATED"/>
    <property type="match status" value="1"/>
</dbReference>
<keyword evidence="2" id="KW-0245">EGF-like domain</keyword>
<feature type="domain" description="Ig-like" evidence="7">
    <location>
        <begin position="532"/>
        <end position="634"/>
    </location>
</feature>
<dbReference type="GO" id="GO:0016020">
    <property type="term" value="C:membrane"/>
    <property type="evidence" value="ECO:0007669"/>
    <property type="project" value="InterPro"/>
</dbReference>
<feature type="domain" description="EGF-like" evidence="5">
    <location>
        <begin position="342"/>
        <end position="382"/>
    </location>
</feature>
<feature type="transmembrane region" description="Helical" evidence="3">
    <location>
        <begin position="1165"/>
        <end position="1191"/>
    </location>
</feature>
<accession>A0A8B8F3H0</accession>
<dbReference type="PROSITE" id="PS00022">
    <property type="entry name" value="EGF_1"/>
    <property type="match status" value="2"/>
</dbReference>
<keyword evidence="3" id="KW-1133">Transmembrane helix</keyword>
<proteinExistence type="predicted"/>
<keyword evidence="3" id="KW-0472">Membrane</keyword>
<dbReference type="InterPro" id="IPR036179">
    <property type="entry name" value="Ig-like_dom_sf"/>
</dbReference>
<dbReference type="InterPro" id="IPR001879">
    <property type="entry name" value="GPCR_2_extracellular_dom"/>
</dbReference>
<protein>
    <submittedName>
        <fullName evidence="9">Uncharacterized protein LOC112679303</fullName>
    </submittedName>
</protein>
<keyword evidence="8" id="KW-1185">Reference proteome</keyword>
<dbReference type="Pfam" id="PF00008">
    <property type="entry name" value="EGF"/>
    <property type="match status" value="1"/>
</dbReference>
<keyword evidence="3" id="KW-0812">Transmembrane</keyword>
<feature type="domain" description="G-protein coupled receptors family 2 profile 1" evidence="6">
    <location>
        <begin position="743"/>
        <end position="791"/>
    </location>
</feature>
<dbReference type="Proteomes" id="UP000694846">
    <property type="component" value="Unplaced"/>
</dbReference>
<dbReference type="InterPro" id="IPR036445">
    <property type="entry name" value="GPCR_2_extracell_dom_sf"/>
</dbReference>
<gene>
    <name evidence="9" type="primary">LOC112679303</name>
</gene>
<dbReference type="OrthoDB" id="6138650at2759"/>
<evidence type="ECO:0000256" key="3">
    <source>
        <dbReference type="SAM" id="Phobius"/>
    </source>
</evidence>
<feature type="domain" description="CUB" evidence="4">
    <location>
        <begin position="164"/>
        <end position="297"/>
    </location>
</feature>
<feature type="transmembrane region" description="Helical" evidence="3">
    <location>
        <begin position="1246"/>
        <end position="1271"/>
    </location>
</feature>
<dbReference type="SMART" id="SM00408">
    <property type="entry name" value="IGc2"/>
    <property type="match status" value="2"/>
</dbReference>
<evidence type="ECO:0000256" key="1">
    <source>
        <dbReference type="ARBA" id="ARBA00023157"/>
    </source>
</evidence>
<dbReference type="InterPro" id="IPR003598">
    <property type="entry name" value="Ig_sub2"/>
</dbReference>
<dbReference type="PROSITE" id="PS50026">
    <property type="entry name" value="EGF_3"/>
    <property type="match status" value="2"/>
</dbReference>
<feature type="disulfide bond" evidence="2">
    <location>
        <begin position="312"/>
        <end position="329"/>
    </location>
</feature>
<dbReference type="GeneID" id="112679303"/>
<evidence type="ECO:0000259" key="6">
    <source>
        <dbReference type="PROSITE" id="PS50227"/>
    </source>
</evidence>
<dbReference type="PROSITE" id="PS50227">
    <property type="entry name" value="G_PROTEIN_RECEP_F2_3"/>
    <property type="match status" value="1"/>
</dbReference>
<evidence type="ECO:0000313" key="9">
    <source>
        <dbReference type="RefSeq" id="XP_025404837.1"/>
    </source>
</evidence>
<keyword evidence="1 2" id="KW-1015">Disulfide bond</keyword>
<name>A0A8B8F3H0_9HEMI</name>
<dbReference type="InterPro" id="IPR013098">
    <property type="entry name" value="Ig_I-set"/>
</dbReference>
<dbReference type="SUPFAM" id="SSF48726">
    <property type="entry name" value="Immunoglobulin"/>
    <property type="match status" value="2"/>
</dbReference>
<dbReference type="PROSITE" id="PS01180">
    <property type="entry name" value="CUB"/>
    <property type="match status" value="1"/>
</dbReference>
<feature type="disulfide bond" evidence="2">
    <location>
        <begin position="372"/>
        <end position="381"/>
    </location>
</feature>
<feature type="transmembrane region" description="Helical" evidence="3">
    <location>
        <begin position="1203"/>
        <end position="1226"/>
    </location>
</feature>
<dbReference type="Gene3D" id="4.10.1240.10">
    <property type="entry name" value="GPCR, family 2, extracellular hormone receptor domain"/>
    <property type="match status" value="1"/>
</dbReference>
<dbReference type="PROSITE" id="PS50835">
    <property type="entry name" value="IG_LIKE"/>
    <property type="match status" value="2"/>
</dbReference>
<dbReference type="Gene3D" id="2.60.40.10">
    <property type="entry name" value="Immunoglobulins"/>
    <property type="match status" value="2"/>
</dbReference>
<dbReference type="SMART" id="SM00409">
    <property type="entry name" value="IG"/>
    <property type="match status" value="2"/>
</dbReference>
<dbReference type="InterPro" id="IPR007110">
    <property type="entry name" value="Ig-like_dom"/>
</dbReference>
<dbReference type="InterPro" id="IPR035914">
    <property type="entry name" value="Sperma_CUB_dom_sf"/>
</dbReference>
<dbReference type="SUPFAM" id="SSF49854">
    <property type="entry name" value="Spermadhesin, CUB domain"/>
    <property type="match status" value="1"/>
</dbReference>
<dbReference type="InterPro" id="IPR000859">
    <property type="entry name" value="CUB_dom"/>
</dbReference>
<feature type="domain" description="Ig-like" evidence="7">
    <location>
        <begin position="639"/>
        <end position="725"/>
    </location>
</feature>
<reference evidence="9" key="1">
    <citation type="submission" date="2025-08" db="UniProtKB">
        <authorList>
            <consortium name="RefSeq"/>
        </authorList>
    </citation>
    <scope>IDENTIFICATION</scope>
    <source>
        <tissue evidence="9">Whole body</tissue>
    </source>
</reference>
<dbReference type="GO" id="GO:0004930">
    <property type="term" value="F:G protein-coupled receptor activity"/>
    <property type="evidence" value="ECO:0007669"/>
    <property type="project" value="InterPro"/>
</dbReference>
<evidence type="ECO:0000259" key="4">
    <source>
        <dbReference type="PROSITE" id="PS01180"/>
    </source>
</evidence>
<dbReference type="SUPFAM" id="SSF57196">
    <property type="entry name" value="EGF/Laminin"/>
    <property type="match status" value="1"/>
</dbReference>
<dbReference type="Gene3D" id="2.10.25.10">
    <property type="entry name" value="Laminin"/>
    <property type="match status" value="1"/>
</dbReference>
<dbReference type="CDD" id="cd00053">
    <property type="entry name" value="EGF"/>
    <property type="match status" value="1"/>
</dbReference>
<dbReference type="InterPro" id="IPR003599">
    <property type="entry name" value="Ig_sub"/>
</dbReference>
<evidence type="ECO:0000313" key="8">
    <source>
        <dbReference type="Proteomes" id="UP000694846"/>
    </source>
</evidence>
<evidence type="ECO:0000256" key="2">
    <source>
        <dbReference type="PROSITE-ProRule" id="PRU00076"/>
    </source>
</evidence>
<dbReference type="SMART" id="SM00181">
    <property type="entry name" value="EGF"/>
    <property type="match status" value="2"/>
</dbReference>
<dbReference type="Pfam" id="PF07679">
    <property type="entry name" value="I-set"/>
    <property type="match status" value="1"/>
</dbReference>
<feature type="transmembrane region" description="Helical" evidence="3">
    <location>
        <begin position="1139"/>
        <end position="1159"/>
    </location>
</feature>
<feature type="transmembrane region" description="Helical" evidence="3">
    <location>
        <begin position="1292"/>
        <end position="1316"/>
    </location>
</feature>
<evidence type="ECO:0000259" key="5">
    <source>
        <dbReference type="PROSITE" id="PS50026"/>
    </source>
</evidence>
<feature type="transmembrane region" description="Helical" evidence="3">
    <location>
        <begin position="122"/>
        <end position="145"/>
    </location>
</feature>
<dbReference type="PANTHER" id="PTHR24033">
    <property type="entry name" value="EGF-LIKE DOMAIN-CONTAINING PROTEIN"/>
    <property type="match status" value="1"/>
</dbReference>
<evidence type="ECO:0000259" key="7">
    <source>
        <dbReference type="PROSITE" id="PS50835"/>
    </source>
</evidence>
<feature type="transmembrane region" description="Helical" evidence="3">
    <location>
        <begin position="1107"/>
        <end position="1127"/>
    </location>
</feature>
<organism evidence="8 9">
    <name type="scientific">Sipha flava</name>
    <name type="common">yellow sugarcane aphid</name>
    <dbReference type="NCBI Taxonomy" id="143950"/>
    <lineage>
        <taxon>Eukaryota</taxon>
        <taxon>Metazoa</taxon>
        <taxon>Ecdysozoa</taxon>
        <taxon>Arthropoda</taxon>
        <taxon>Hexapoda</taxon>
        <taxon>Insecta</taxon>
        <taxon>Pterygota</taxon>
        <taxon>Neoptera</taxon>
        <taxon>Paraneoptera</taxon>
        <taxon>Hemiptera</taxon>
        <taxon>Sternorrhyncha</taxon>
        <taxon>Aphidomorpha</taxon>
        <taxon>Aphidoidea</taxon>
        <taxon>Aphididae</taxon>
        <taxon>Sipha</taxon>
    </lineage>
</organism>
<comment type="caution">
    <text evidence="2">Lacks conserved residue(s) required for the propagation of feature annotation.</text>
</comment>
<dbReference type="InterPro" id="IPR051830">
    <property type="entry name" value="NOTCH_homolog"/>
</dbReference>
<feature type="disulfide bond" evidence="2">
    <location>
        <begin position="331"/>
        <end position="340"/>
    </location>
</feature>
<dbReference type="InterPro" id="IPR000742">
    <property type="entry name" value="EGF"/>
</dbReference>
<dbReference type="InterPro" id="IPR013783">
    <property type="entry name" value="Ig-like_fold"/>
</dbReference>
<feature type="domain" description="EGF-like" evidence="5">
    <location>
        <begin position="303"/>
        <end position="341"/>
    </location>
</feature>
<dbReference type="RefSeq" id="XP_025404837.1">
    <property type="nucleotide sequence ID" value="XM_025549052.1"/>
</dbReference>